<reference evidence="13" key="1">
    <citation type="submission" date="2020-04" db="EMBL/GenBank/DDBJ databases">
        <title>Genome Assembly and Annotation of Botryosphaeria dothidea sdau 11-99, a Latent Pathogen of Apple Fruit Ring Rot in China.</title>
        <authorList>
            <person name="Yu C."/>
            <person name="Diao Y."/>
            <person name="Lu Q."/>
            <person name="Zhao J."/>
            <person name="Cui S."/>
            <person name="Peng C."/>
            <person name="He B."/>
            <person name="Liu H."/>
        </authorList>
    </citation>
    <scope>NUCLEOTIDE SEQUENCE [LARGE SCALE GENOMIC DNA]</scope>
    <source>
        <strain evidence="13">Sdau11-99</strain>
    </source>
</reference>
<keyword evidence="2 10" id="KW-0808">Transferase</keyword>
<sequence>MEGPLRQIVIAIAALSFLVFTVFFGRLPVFRKTPIGFLHRLIWLHFPALLRRLDGLVTGGRIYNYTTRTWHYLLYEKHPLVVIFFLGLLTGASGLFLFQTYTWFPIYHKLLIPLVLPWPYVFTYLSARTRPNTVVNAANHSAQVQAYPYDHILYHPNTNCRTCRLPKPARSKHCPICKTCVARMDHHCIWVNNCVGRENYRWFLALLLSTGIVLLYGAYLALLVFLYPQVYDRFTHYDHAFPAGLLSGWAPWKLRLKGFREDLNTVMVESIHVGGLSVTGVGLLAGLTWPLPLGLLAYHAYLIWAGMTTNEASKWADLRDQMRDGHIFAGKFFGADERGGTGTAPSSQRGRSSTRGGRYAHSRARATSNSFAEFGFTSGDVGRRIAREHAQEKGGSGTGGSDSGYSSDGESCFPASPTATRWPNSPVQVLVRTCDGEPPREVPPQLTGLVDEESWKRVWRLADIENIYDLGFWDNLKDILRG</sequence>
<keyword evidence="8 10" id="KW-0012">Acyltransferase</keyword>
<keyword evidence="7" id="KW-0449">Lipoprotein</keyword>
<dbReference type="PROSITE" id="PS50216">
    <property type="entry name" value="DHHC"/>
    <property type="match status" value="1"/>
</dbReference>
<comment type="catalytic activity">
    <reaction evidence="9 10">
        <text>L-cysteinyl-[protein] + hexadecanoyl-CoA = S-hexadecanoyl-L-cysteinyl-[protein] + CoA</text>
        <dbReference type="Rhea" id="RHEA:36683"/>
        <dbReference type="Rhea" id="RHEA-COMP:10131"/>
        <dbReference type="Rhea" id="RHEA-COMP:11032"/>
        <dbReference type="ChEBI" id="CHEBI:29950"/>
        <dbReference type="ChEBI" id="CHEBI:57287"/>
        <dbReference type="ChEBI" id="CHEBI:57379"/>
        <dbReference type="ChEBI" id="CHEBI:74151"/>
        <dbReference type="EC" id="2.3.1.225"/>
    </reaction>
</comment>
<name>A0A8H4IY56_9PEZI</name>
<dbReference type="PANTHER" id="PTHR22883">
    <property type="entry name" value="ZINC FINGER DHHC DOMAIN CONTAINING PROTEIN"/>
    <property type="match status" value="1"/>
</dbReference>
<evidence type="ECO:0000256" key="4">
    <source>
        <dbReference type="ARBA" id="ARBA00022989"/>
    </source>
</evidence>
<protein>
    <recommendedName>
        <fullName evidence="10">Palmitoyltransferase</fullName>
        <ecNumber evidence="10">2.3.1.225</ecNumber>
    </recommendedName>
</protein>
<evidence type="ECO:0000256" key="9">
    <source>
        <dbReference type="ARBA" id="ARBA00048048"/>
    </source>
</evidence>
<feature type="transmembrane region" description="Helical" evidence="10">
    <location>
        <begin position="202"/>
        <end position="227"/>
    </location>
</feature>
<evidence type="ECO:0000256" key="2">
    <source>
        <dbReference type="ARBA" id="ARBA00022679"/>
    </source>
</evidence>
<feature type="region of interest" description="Disordered" evidence="11">
    <location>
        <begin position="333"/>
        <end position="365"/>
    </location>
</feature>
<dbReference type="EC" id="2.3.1.225" evidence="10"/>
<organism evidence="13 14">
    <name type="scientific">Botryosphaeria dothidea</name>
    <dbReference type="NCBI Taxonomy" id="55169"/>
    <lineage>
        <taxon>Eukaryota</taxon>
        <taxon>Fungi</taxon>
        <taxon>Dikarya</taxon>
        <taxon>Ascomycota</taxon>
        <taxon>Pezizomycotina</taxon>
        <taxon>Dothideomycetes</taxon>
        <taxon>Dothideomycetes incertae sedis</taxon>
        <taxon>Botryosphaeriales</taxon>
        <taxon>Botryosphaeriaceae</taxon>
        <taxon>Botryosphaeria</taxon>
    </lineage>
</organism>
<dbReference type="EMBL" id="WWBZ02000016">
    <property type="protein sequence ID" value="KAF4309570.1"/>
    <property type="molecule type" value="Genomic_DNA"/>
</dbReference>
<dbReference type="GO" id="GO:0005783">
    <property type="term" value="C:endoplasmic reticulum"/>
    <property type="evidence" value="ECO:0007669"/>
    <property type="project" value="TreeGrafter"/>
</dbReference>
<evidence type="ECO:0000256" key="11">
    <source>
        <dbReference type="SAM" id="MobiDB-lite"/>
    </source>
</evidence>
<feature type="transmembrane region" description="Helical" evidence="10">
    <location>
        <begin position="283"/>
        <end position="304"/>
    </location>
</feature>
<evidence type="ECO:0000256" key="6">
    <source>
        <dbReference type="ARBA" id="ARBA00023139"/>
    </source>
</evidence>
<comment type="caution">
    <text evidence="13">The sequence shown here is derived from an EMBL/GenBank/DDBJ whole genome shotgun (WGS) entry which is preliminary data.</text>
</comment>
<dbReference type="OrthoDB" id="9909019at2759"/>
<dbReference type="Pfam" id="PF01529">
    <property type="entry name" value="DHHC"/>
    <property type="match status" value="1"/>
</dbReference>
<evidence type="ECO:0000256" key="1">
    <source>
        <dbReference type="ARBA" id="ARBA00004141"/>
    </source>
</evidence>
<evidence type="ECO:0000256" key="7">
    <source>
        <dbReference type="ARBA" id="ARBA00023288"/>
    </source>
</evidence>
<feature type="compositionally biased region" description="Low complexity" evidence="11">
    <location>
        <begin position="346"/>
        <end position="357"/>
    </location>
</feature>
<keyword evidence="4 10" id="KW-1133">Transmembrane helix</keyword>
<evidence type="ECO:0000259" key="12">
    <source>
        <dbReference type="Pfam" id="PF01529"/>
    </source>
</evidence>
<evidence type="ECO:0000256" key="10">
    <source>
        <dbReference type="RuleBase" id="RU079119"/>
    </source>
</evidence>
<feature type="region of interest" description="Disordered" evidence="11">
    <location>
        <begin position="389"/>
        <end position="420"/>
    </location>
</feature>
<dbReference type="GO" id="GO:0006612">
    <property type="term" value="P:protein targeting to membrane"/>
    <property type="evidence" value="ECO:0007669"/>
    <property type="project" value="TreeGrafter"/>
</dbReference>
<comment type="domain">
    <text evidence="10">The DHHC domain is required for palmitoyltransferase activity.</text>
</comment>
<keyword evidence="14" id="KW-1185">Reference proteome</keyword>
<dbReference type="InterPro" id="IPR001594">
    <property type="entry name" value="Palmitoyltrfase_DHHC"/>
</dbReference>
<keyword evidence="5 10" id="KW-0472">Membrane</keyword>
<evidence type="ECO:0000256" key="3">
    <source>
        <dbReference type="ARBA" id="ARBA00022692"/>
    </source>
</evidence>
<comment type="subcellular location">
    <subcellularLocation>
        <location evidence="1">Membrane</location>
        <topology evidence="1">Multi-pass membrane protein</topology>
    </subcellularLocation>
</comment>
<keyword evidence="3 10" id="KW-0812">Transmembrane</keyword>
<feature type="transmembrane region" description="Helical" evidence="10">
    <location>
        <begin position="110"/>
        <end position="127"/>
    </location>
</feature>
<comment type="similarity">
    <text evidence="10">Belongs to the DHHC palmitoyltransferase family.</text>
</comment>
<feature type="transmembrane region" description="Helical" evidence="10">
    <location>
        <begin position="6"/>
        <end position="25"/>
    </location>
</feature>
<evidence type="ECO:0000313" key="14">
    <source>
        <dbReference type="Proteomes" id="UP000572817"/>
    </source>
</evidence>
<evidence type="ECO:0000256" key="5">
    <source>
        <dbReference type="ARBA" id="ARBA00023136"/>
    </source>
</evidence>
<proteinExistence type="inferred from homology"/>
<dbReference type="GO" id="GO:0005794">
    <property type="term" value="C:Golgi apparatus"/>
    <property type="evidence" value="ECO:0007669"/>
    <property type="project" value="TreeGrafter"/>
</dbReference>
<evidence type="ECO:0000313" key="13">
    <source>
        <dbReference type="EMBL" id="KAF4309570.1"/>
    </source>
</evidence>
<dbReference type="AlphaFoldDB" id="A0A8H4IY56"/>
<dbReference type="Proteomes" id="UP000572817">
    <property type="component" value="Unassembled WGS sequence"/>
</dbReference>
<gene>
    <name evidence="13" type="ORF">GTA08_BOTSDO01832</name>
</gene>
<dbReference type="PANTHER" id="PTHR22883:SF480">
    <property type="entry name" value="PALMITOYLTRANSFERASE SWF1"/>
    <property type="match status" value="1"/>
</dbReference>
<feature type="transmembrane region" description="Helical" evidence="10">
    <location>
        <begin position="80"/>
        <end position="104"/>
    </location>
</feature>
<dbReference type="GO" id="GO:0016020">
    <property type="term" value="C:membrane"/>
    <property type="evidence" value="ECO:0007669"/>
    <property type="project" value="UniProtKB-SubCell"/>
</dbReference>
<accession>A0A8H4IY56</accession>
<keyword evidence="6" id="KW-0564">Palmitate</keyword>
<dbReference type="InterPro" id="IPR039859">
    <property type="entry name" value="PFA4/ZDH16/20/ERF2-like"/>
</dbReference>
<evidence type="ECO:0000256" key="8">
    <source>
        <dbReference type="ARBA" id="ARBA00023315"/>
    </source>
</evidence>
<dbReference type="GO" id="GO:0019706">
    <property type="term" value="F:protein-cysteine S-palmitoyltransferase activity"/>
    <property type="evidence" value="ECO:0007669"/>
    <property type="project" value="UniProtKB-EC"/>
</dbReference>
<feature type="domain" description="Palmitoyltransferase DHHC" evidence="12">
    <location>
        <begin position="158"/>
        <end position="315"/>
    </location>
</feature>